<sequence>MKSFQERINGKALVVLPGLNFNNLLGLTGKYEKEPGIPAGLNFNNTLTHIYKAPSLYFPSQ</sequence>
<dbReference type="AlphaFoldDB" id="A0A3E1NZ27"/>
<gene>
    <name evidence="1" type="ORF">DXN04_19270</name>
</gene>
<keyword evidence="2" id="KW-1185">Reference proteome</keyword>
<name>A0A3E1NZ27_9BACT</name>
<evidence type="ECO:0000313" key="2">
    <source>
        <dbReference type="Proteomes" id="UP000261174"/>
    </source>
</evidence>
<protein>
    <submittedName>
        <fullName evidence="1">Uncharacterized protein</fullName>
    </submittedName>
</protein>
<dbReference type="EMBL" id="QTJV01000007">
    <property type="protein sequence ID" value="RFM33173.1"/>
    <property type="molecule type" value="Genomic_DNA"/>
</dbReference>
<proteinExistence type="predicted"/>
<reference evidence="1 2" key="1">
    <citation type="submission" date="2018-08" db="EMBL/GenBank/DDBJ databases">
        <title>Chitinophaga sp. K20C18050901, a novel bacterium isolated from forest soil.</title>
        <authorList>
            <person name="Wang C."/>
        </authorList>
    </citation>
    <scope>NUCLEOTIDE SEQUENCE [LARGE SCALE GENOMIC DNA]</scope>
    <source>
        <strain evidence="1 2">K20C18050901</strain>
    </source>
</reference>
<accession>A0A3E1NZ27</accession>
<evidence type="ECO:0000313" key="1">
    <source>
        <dbReference type="EMBL" id="RFM33173.1"/>
    </source>
</evidence>
<dbReference type="Proteomes" id="UP000261174">
    <property type="component" value="Unassembled WGS sequence"/>
</dbReference>
<comment type="caution">
    <text evidence="1">The sequence shown here is derived from an EMBL/GenBank/DDBJ whole genome shotgun (WGS) entry which is preliminary data.</text>
</comment>
<organism evidence="1 2">
    <name type="scientific">Chitinophaga silvisoli</name>
    <dbReference type="NCBI Taxonomy" id="2291814"/>
    <lineage>
        <taxon>Bacteria</taxon>
        <taxon>Pseudomonadati</taxon>
        <taxon>Bacteroidota</taxon>
        <taxon>Chitinophagia</taxon>
        <taxon>Chitinophagales</taxon>
        <taxon>Chitinophagaceae</taxon>
        <taxon>Chitinophaga</taxon>
    </lineage>
</organism>